<proteinExistence type="predicted"/>
<reference evidence="1 2" key="1">
    <citation type="submission" date="2018-01" db="EMBL/GenBank/DDBJ databases">
        <title>Complete genome sequence of Salinigranum rubrum GX10T, an extremely halophilic archaeon isolated from a marine solar saltern.</title>
        <authorList>
            <person name="Han S."/>
        </authorList>
    </citation>
    <scope>NUCLEOTIDE SEQUENCE [LARGE SCALE GENOMIC DNA]</scope>
    <source>
        <strain evidence="1 2">GX10</strain>
    </source>
</reference>
<keyword evidence="2" id="KW-1185">Reference proteome</keyword>
<accession>A0A2I8VPW7</accession>
<gene>
    <name evidence="1" type="ORF">C2R22_12780</name>
</gene>
<dbReference type="Gene3D" id="1.10.10.10">
    <property type="entry name" value="Winged helix-like DNA-binding domain superfamily/Winged helix DNA-binding domain"/>
    <property type="match status" value="1"/>
</dbReference>
<dbReference type="SUPFAM" id="SSF46785">
    <property type="entry name" value="Winged helix' DNA-binding domain"/>
    <property type="match status" value="1"/>
</dbReference>
<name>A0A2I8VPW7_9EURY</name>
<evidence type="ECO:0000313" key="1">
    <source>
        <dbReference type="EMBL" id="AUV83980.1"/>
    </source>
</evidence>
<dbReference type="Proteomes" id="UP000236584">
    <property type="component" value="Chromosome"/>
</dbReference>
<dbReference type="InterPro" id="IPR036390">
    <property type="entry name" value="WH_DNA-bd_sf"/>
</dbReference>
<organism evidence="1 2">
    <name type="scientific">Salinigranum rubrum</name>
    <dbReference type="NCBI Taxonomy" id="755307"/>
    <lineage>
        <taxon>Archaea</taxon>
        <taxon>Methanobacteriati</taxon>
        <taxon>Methanobacteriota</taxon>
        <taxon>Stenosarchaea group</taxon>
        <taxon>Halobacteria</taxon>
        <taxon>Halobacteriales</taxon>
        <taxon>Haloferacaceae</taxon>
        <taxon>Salinigranum</taxon>
    </lineage>
</organism>
<dbReference type="EMBL" id="CP026309">
    <property type="protein sequence ID" value="AUV83980.1"/>
    <property type="molecule type" value="Genomic_DNA"/>
</dbReference>
<dbReference type="KEGG" id="srub:C2R22_12780"/>
<dbReference type="OrthoDB" id="182995at2157"/>
<sequence length="64" mass="6903">MTLPETVTSPQAKLVYLYLLVRGTVTVDELGASLDLPKLALFSILQTLAESDLVVRDGDAVSVR</sequence>
<dbReference type="InterPro" id="IPR036388">
    <property type="entry name" value="WH-like_DNA-bd_sf"/>
</dbReference>
<dbReference type="AlphaFoldDB" id="A0A2I8VPW7"/>
<protein>
    <submittedName>
        <fullName evidence="1">TrmB family transcriptional regulator</fullName>
    </submittedName>
</protein>
<evidence type="ECO:0000313" key="2">
    <source>
        <dbReference type="Proteomes" id="UP000236584"/>
    </source>
</evidence>